<feature type="domain" description="DUF2169" evidence="3">
    <location>
        <begin position="32"/>
        <end position="296"/>
    </location>
</feature>
<dbReference type="Pfam" id="PF09937">
    <property type="entry name" value="DUF2169"/>
    <property type="match status" value="1"/>
</dbReference>
<evidence type="ECO:0000256" key="2">
    <source>
        <dbReference type="SAM" id="MobiDB-lite"/>
    </source>
</evidence>
<keyword evidence="1" id="KW-0175">Coiled coil</keyword>
<reference evidence="4 5" key="1">
    <citation type="submission" date="2014-02" db="EMBL/GenBank/DDBJ databases">
        <title>The small core and large imbalanced accessory genome model reveals a collaborative survival strategy of Sorangium cellulosum strains in nature.</title>
        <authorList>
            <person name="Han K."/>
            <person name="Peng R."/>
            <person name="Blom J."/>
            <person name="Li Y.-Z."/>
        </authorList>
    </citation>
    <scope>NUCLEOTIDE SEQUENCE [LARGE SCALE GENOMIC DNA]</scope>
    <source>
        <strain evidence="4 5">So0157-25</strain>
    </source>
</reference>
<gene>
    <name evidence="4" type="ORF">BE08_20925</name>
</gene>
<comment type="caution">
    <text evidence="4">The sequence shown here is derived from an EMBL/GenBank/DDBJ whole genome shotgun (WGS) entry which is preliminary data.</text>
</comment>
<sequence length="887" mass="95086">MKVVKPAKIPVLTRVVELGRRPFFHAAGIIAFPLGAPRALHDELTFWRTTAAALGEQGVFDEGYARVRGELLVAGNFFAPGGKPLPASYVRARVGALDKRLAVIGDRFWRDDVPTPPQPIATLPIDWAHAFGGPGVDSNPHGKGAAPITMNGHAVHPLPNIERYGAMMRAPSERPEPAGFLPMDVTFAQRRKRAGTYDRRWHEEHFPGLPPDAEPTFFNAAPEDQWLDGFFRGDEEFLVENMHPDSPRIEGRLPGLVTRCFVTHRTPEGERFVELPLRCDLVWLFPSAGLGAVAFHGAMRIAEDDAADIVHLVCACEEPAAPRPIEHYKQALERRLDKDRAAADLSDADLMPPRGSGVAPDLGGSDMGRWVKSEHLTEKNVRRGQERMLAAARTRLEAEGLDPDKHGAAALPPEPEMPPAGDREALAARVQEQLTRMDDEVRQIEALEAEGKEQARKLYAEVGKDLDEVMAEAARASAGPPTFRAADHLARLRAMAAEARAEGIVLEELEQRIADPRTSAELEQQEEGMREMYRRFAHHQPAAAAMDPDAMARARIVVELALDTGESLAHRDFTGVNLAGMRLSGVDFSGTFLESADLSGCDLSGANLEGAVLARANLRGADLRGARLRGANLGSAALHDAALDRADLGGAVLNGAELAGARLPSANLTGADLMDAKLGGIDLSGAVLAQCTMIKADLRGTLFIGADLSDATFVNCTLDGADLSRATLQKATFAGCTGTSVSFRSAQFRQGIVVYGSSFPGADFRDADMEKANLRGTALPGARFDGANLAGADLSECDAERASFESAVLKGGLLIRTSLVDASLEDANLMDALASKARLAGARFTGANLFRADLSRVVGDGRTSFAGANVTHVRFLPKADVPSRGDA</sequence>
<dbReference type="AlphaFoldDB" id="A0A150P9D2"/>
<dbReference type="Pfam" id="PF00805">
    <property type="entry name" value="Pentapeptide"/>
    <property type="match status" value="4"/>
</dbReference>
<protein>
    <recommendedName>
        <fullName evidence="3">DUF2169 domain-containing protein</fullName>
    </recommendedName>
</protein>
<dbReference type="PANTHER" id="PTHR14136:SF17">
    <property type="entry name" value="BTB_POZ DOMAIN-CONTAINING PROTEIN KCTD9"/>
    <property type="match status" value="1"/>
</dbReference>
<dbReference type="EMBL" id="JELY01002554">
    <property type="protein sequence ID" value="KYF52201.1"/>
    <property type="molecule type" value="Genomic_DNA"/>
</dbReference>
<evidence type="ECO:0000256" key="1">
    <source>
        <dbReference type="SAM" id="Coils"/>
    </source>
</evidence>
<dbReference type="InterPro" id="IPR051082">
    <property type="entry name" value="Pentapeptide-BTB/POZ_domain"/>
</dbReference>
<evidence type="ECO:0000313" key="4">
    <source>
        <dbReference type="EMBL" id="KYF52201.1"/>
    </source>
</evidence>
<feature type="coiled-coil region" evidence="1">
    <location>
        <begin position="427"/>
        <end position="472"/>
    </location>
</feature>
<dbReference type="Pfam" id="PF13599">
    <property type="entry name" value="Pentapeptide_4"/>
    <property type="match status" value="1"/>
</dbReference>
<accession>A0A150P9D2</accession>
<evidence type="ECO:0000313" key="5">
    <source>
        <dbReference type="Proteomes" id="UP000075420"/>
    </source>
</evidence>
<dbReference type="InterPro" id="IPR001646">
    <property type="entry name" value="5peptide_repeat"/>
</dbReference>
<dbReference type="Gene3D" id="2.160.20.80">
    <property type="entry name" value="E3 ubiquitin-protein ligase SopA"/>
    <property type="match status" value="3"/>
</dbReference>
<organism evidence="4 5">
    <name type="scientific">Sorangium cellulosum</name>
    <name type="common">Polyangium cellulosum</name>
    <dbReference type="NCBI Taxonomy" id="56"/>
    <lineage>
        <taxon>Bacteria</taxon>
        <taxon>Pseudomonadati</taxon>
        <taxon>Myxococcota</taxon>
        <taxon>Polyangia</taxon>
        <taxon>Polyangiales</taxon>
        <taxon>Polyangiaceae</taxon>
        <taxon>Sorangium</taxon>
    </lineage>
</organism>
<dbReference type="Proteomes" id="UP000075420">
    <property type="component" value="Unassembled WGS sequence"/>
</dbReference>
<name>A0A150P9D2_SORCE</name>
<dbReference type="SUPFAM" id="SSF141571">
    <property type="entry name" value="Pentapeptide repeat-like"/>
    <property type="match status" value="2"/>
</dbReference>
<proteinExistence type="predicted"/>
<evidence type="ECO:0000259" key="3">
    <source>
        <dbReference type="Pfam" id="PF09937"/>
    </source>
</evidence>
<dbReference type="InterPro" id="IPR018683">
    <property type="entry name" value="DUF2169"/>
</dbReference>
<dbReference type="PANTHER" id="PTHR14136">
    <property type="entry name" value="BTB_POZ DOMAIN-CONTAINING PROTEIN KCTD9"/>
    <property type="match status" value="1"/>
</dbReference>
<feature type="region of interest" description="Disordered" evidence="2">
    <location>
        <begin position="400"/>
        <end position="421"/>
    </location>
</feature>